<dbReference type="Pfam" id="PF01408">
    <property type="entry name" value="GFO_IDH_MocA"/>
    <property type="match status" value="1"/>
</dbReference>
<reference evidence="4" key="1">
    <citation type="submission" date="2018-11" db="EMBL/GenBank/DDBJ databases">
        <title>FDA dAtabase for Regulatory Grade micrObial Sequences (FDA-ARGOS): Supporting development and validation of Infectious Disease Dx tests.</title>
        <authorList>
            <person name="Goldberg B."/>
            <person name="Campos J."/>
            <person name="Tallon L."/>
            <person name="Sadzewicz L."/>
            <person name="Zhao X."/>
            <person name="Vavikolanu K."/>
            <person name="Mehta A."/>
            <person name="Aluvathingal J."/>
            <person name="Nadendla S."/>
            <person name="Geyer C."/>
            <person name="Nandy P."/>
            <person name="Yan Y."/>
            <person name="Sichtig H."/>
        </authorList>
    </citation>
    <scope>NUCLEOTIDE SEQUENCE [LARGE SCALE GENOMIC DNA]</scope>
    <source>
        <strain evidence="4">FDAARGOS_614</strain>
    </source>
</reference>
<organism evidence="3 4">
    <name type="scientific">Cupriavidus pauculus</name>
    <dbReference type="NCBI Taxonomy" id="82633"/>
    <lineage>
        <taxon>Bacteria</taxon>
        <taxon>Pseudomonadati</taxon>
        <taxon>Pseudomonadota</taxon>
        <taxon>Betaproteobacteria</taxon>
        <taxon>Burkholderiales</taxon>
        <taxon>Burkholderiaceae</taxon>
        <taxon>Cupriavidus</taxon>
    </lineage>
</organism>
<sequence>MTQAIRVLVAGARFGEVYLNAFLEGIVAARPLVLAGLLAHGSQRARHLAHAHGVPLYTDVAQLPRDLDLACVVVRGGAMGGDGTVLAQTLLERGLHVIQEHPLHPGEVQRLQDAAARAGRLYWVNTLYPHTAAGRAWINLARRVRHAVGGVPPCVAQATMSRQLLYSGLDLLTQAADVMPDAVAVTLAADGGERTDAAFRALWLRTPDTDVLLQLQHYLDPADPDMHSVAMHRLCLGWPSGYLSLESTHGPVSWTPALALAGHRQAEGGWFGHGDADPGLSLPVSATLHRPPPTWLSAMAHEAPQGVARLLRLAAAAIDGAEVPDSLHPARQLALARLWQQVQRAAGPVREVSLPAPPRVDPCVLRTPAERDAP</sequence>
<dbReference type="EMBL" id="CP033969">
    <property type="protein sequence ID" value="AZG14164.1"/>
    <property type="molecule type" value="Genomic_DNA"/>
</dbReference>
<accession>A0A3G8H1C0</accession>
<dbReference type="NCBIfam" id="TIGR01761">
    <property type="entry name" value="thiaz-red"/>
    <property type="match status" value="1"/>
</dbReference>
<gene>
    <name evidence="3" type="ORF">EHF44_12365</name>
</gene>
<evidence type="ECO:0000259" key="2">
    <source>
        <dbReference type="Pfam" id="PF21390"/>
    </source>
</evidence>
<dbReference type="InterPro" id="IPR048655">
    <property type="entry name" value="Irp3-like_C"/>
</dbReference>
<dbReference type="GO" id="GO:0000166">
    <property type="term" value="F:nucleotide binding"/>
    <property type="evidence" value="ECO:0007669"/>
    <property type="project" value="InterPro"/>
</dbReference>
<dbReference type="Proteomes" id="UP000270411">
    <property type="component" value="Chromosome 1"/>
</dbReference>
<dbReference type="AlphaFoldDB" id="A0A3G8H1C0"/>
<proteinExistence type="predicted"/>
<dbReference type="RefSeq" id="WP_124684002.1">
    <property type="nucleotide sequence ID" value="NZ_CP033969.1"/>
</dbReference>
<dbReference type="InterPro" id="IPR036291">
    <property type="entry name" value="NAD(P)-bd_dom_sf"/>
</dbReference>
<dbReference type="OrthoDB" id="9760689at2"/>
<dbReference type="InterPro" id="IPR010091">
    <property type="entry name" value="Thiazolinyl_imide_reductase"/>
</dbReference>
<feature type="domain" description="Thiazolinyl imine reductase-like C-terminal" evidence="2">
    <location>
        <begin position="153"/>
        <end position="255"/>
    </location>
</feature>
<evidence type="ECO:0000259" key="1">
    <source>
        <dbReference type="Pfam" id="PF01408"/>
    </source>
</evidence>
<name>A0A3G8H1C0_9BURK</name>
<dbReference type="SUPFAM" id="SSF51735">
    <property type="entry name" value="NAD(P)-binding Rossmann-fold domains"/>
    <property type="match status" value="1"/>
</dbReference>
<dbReference type="PIRSF" id="PIRSF017494">
    <property type="entry name" value="Thiaz_red"/>
    <property type="match status" value="1"/>
</dbReference>
<dbReference type="Gene3D" id="3.40.50.720">
    <property type="entry name" value="NAD(P)-binding Rossmann-like Domain"/>
    <property type="match status" value="2"/>
</dbReference>
<evidence type="ECO:0000313" key="4">
    <source>
        <dbReference type="Proteomes" id="UP000270411"/>
    </source>
</evidence>
<dbReference type="KEGG" id="cpau:EHF44_12365"/>
<feature type="domain" description="Gfo/Idh/MocA-like oxidoreductase N-terminal" evidence="1">
    <location>
        <begin position="5"/>
        <end position="125"/>
    </location>
</feature>
<protein>
    <submittedName>
        <fullName evidence="3">Thiazolinyl imide reductase</fullName>
    </submittedName>
</protein>
<dbReference type="Pfam" id="PF21390">
    <property type="entry name" value="Irp3-like_C"/>
    <property type="match status" value="1"/>
</dbReference>
<evidence type="ECO:0000313" key="3">
    <source>
        <dbReference type="EMBL" id="AZG14164.1"/>
    </source>
</evidence>
<dbReference type="InterPro" id="IPR000683">
    <property type="entry name" value="Gfo/Idh/MocA-like_OxRdtase_N"/>
</dbReference>